<evidence type="ECO:0000256" key="3">
    <source>
        <dbReference type="ARBA" id="ARBA00022989"/>
    </source>
</evidence>
<evidence type="ECO:0000256" key="2">
    <source>
        <dbReference type="ARBA" id="ARBA00022692"/>
    </source>
</evidence>
<dbReference type="InterPro" id="IPR010432">
    <property type="entry name" value="RDD"/>
</dbReference>
<evidence type="ECO:0000259" key="7">
    <source>
        <dbReference type="Pfam" id="PF06271"/>
    </source>
</evidence>
<accession>A0A075FMC4</accession>
<feature type="transmembrane region" description="Helical" evidence="6">
    <location>
        <begin position="65"/>
        <end position="89"/>
    </location>
</feature>
<dbReference type="AlphaFoldDB" id="A0A075FMC4"/>
<evidence type="ECO:0000313" key="8">
    <source>
        <dbReference type="EMBL" id="AIE92534.1"/>
    </source>
</evidence>
<feature type="transmembrane region" description="Helical" evidence="6">
    <location>
        <begin position="101"/>
        <end position="118"/>
    </location>
</feature>
<evidence type="ECO:0000256" key="6">
    <source>
        <dbReference type="SAM" id="Phobius"/>
    </source>
</evidence>
<dbReference type="GO" id="GO:0016020">
    <property type="term" value="C:membrane"/>
    <property type="evidence" value="ECO:0007669"/>
    <property type="project" value="UniProtKB-SubCell"/>
</dbReference>
<evidence type="ECO:0000256" key="5">
    <source>
        <dbReference type="SAM" id="MobiDB-lite"/>
    </source>
</evidence>
<name>A0A075FMC4_9EURY</name>
<dbReference type="EMBL" id="KF900369">
    <property type="protein sequence ID" value="AIE92534.1"/>
    <property type="molecule type" value="Genomic_DNA"/>
</dbReference>
<dbReference type="Pfam" id="PF06271">
    <property type="entry name" value="RDD"/>
    <property type="match status" value="1"/>
</dbReference>
<protein>
    <recommendedName>
        <fullName evidence="7">RDD domain-containing protein</fullName>
    </recommendedName>
</protein>
<keyword evidence="4 6" id="KW-0472">Membrane</keyword>
<comment type="subcellular location">
    <subcellularLocation>
        <location evidence="1">Membrane</location>
        <topology evidence="1">Multi-pass membrane protein</topology>
    </subcellularLocation>
</comment>
<organism evidence="8">
    <name type="scientific">uncultured marine group II/III euryarchaeote AD1000_24_F05</name>
    <dbReference type="NCBI Taxonomy" id="1457742"/>
    <lineage>
        <taxon>Archaea</taxon>
        <taxon>Methanobacteriati</taxon>
        <taxon>Methanobacteriota</taxon>
        <taxon>environmental samples</taxon>
    </lineage>
</organism>
<proteinExistence type="predicted"/>
<evidence type="ECO:0000256" key="1">
    <source>
        <dbReference type="ARBA" id="ARBA00004141"/>
    </source>
</evidence>
<keyword evidence="3 6" id="KW-1133">Transmembrane helix</keyword>
<feature type="region of interest" description="Disordered" evidence="5">
    <location>
        <begin position="1"/>
        <end position="22"/>
    </location>
</feature>
<feature type="domain" description="RDD" evidence="7">
    <location>
        <begin position="51"/>
        <end position="192"/>
    </location>
</feature>
<sequence>MARPPELLRGGEMPEQESPISTHQGEFVNPAKAAVKAAGGHWIIPEGTILAGASTRALAYMIDTVFVMGLLHLITSLLSGGVASIVQAYNLGLALSGGKGTALFLVDWFLIFSANYLYHKFTGIRYGRSYAQRWFGLAVVLEDGKPLVKSDWDARALRKMKYAIPLLGMLLFGIRDLMLIHKRHTHQSSIDLTVGSIVVDGTSLPPALRKHLR</sequence>
<reference evidence="8" key="1">
    <citation type="journal article" date="2014" name="Genome Biol. Evol.">
        <title>Pangenome evidence for extensive interdomain horizontal transfer affecting lineage core and shell genes in uncultured planktonic thaumarchaeota and euryarchaeota.</title>
        <authorList>
            <person name="Deschamps P."/>
            <person name="Zivanovic Y."/>
            <person name="Moreira D."/>
            <person name="Rodriguez-Valera F."/>
            <person name="Lopez-Garcia P."/>
        </authorList>
    </citation>
    <scope>NUCLEOTIDE SEQUENCE</scope>
</reference>
<evidence type="ECO:0000256" key="4">
    <source>
        <dbReference type="ARBA" id="ARBA00023136"/>
    </source>
</evidence>
<keyword evidence="2 6" id="KW-0812">Transmembrane</keyword>